<proteinExistence type="predicted"/>
<comment type="caution">
    <text evidence="1">The sequence shown here is derived from an EMBL/GenBank/DDBJ whole genome shotgun (WGS) entry which is preliminary data.</text>
</comment>
<evidence type="ECO:0000313" key="1">
    <source>
        <dbReference type="EMBL" id="MBB5539042.1"/>
    </source>
</evidence>
<evidence type="ECO:0000313" key="2">
    <source>
        <dbReference type="Proteomes" id="UP000585507"/>
    </source>
</evidence>
<organism evidence="1 2">
    <name type="scientific">Rhizobium giardinii</name>
    <dbReference type="NCBI Taxonomy" id="56731"/>
    <lineage>
        <taxon>Bacteria</taxon>
        <taxon>Pseudomonadati</taxon>
        <taxon>Pseudomonadota</taxon>
        <taxon>Alphaproteobacteria</taxon>
        <taxon>Hyphomicrobiales</taxon>
        <taxon>Rhizobiaceae</taxon>
        <taxon>Rhizobium/Agrobacterium group</taxon>
        <taxon>Rhizobium</taxon>
    </lineage>
</organism>
<keyword evidence="2" id="KW-1185">Reference proteome</keyword>
<dbReference type="AlphaFoldDB" id="A0A7W8XBQ4"/>
<gene>
    <name evidence="1" type="ORF">GGD55_005786</name>
</gene>
<name>A0A7W8XBQ4_9HYPH</name>
<reference evidence="1 2" key="1">
    <citation type="submission" date="2020-08" db="EMBL/GenBank/DDBJ databases">
        <title>Genomic Encyclopedia of Type Strains, Phase IV (KMG-V): Genome sequencing to study the core and pangenomes of soil and plant-associated prokaryotes.</title>
        <authorList>
            <person name="Whitman W."/>
        </authorList>
    </citation>
    <scope>NUCLEOTIDE SEQUENCE [LARGE SCALE GENOMIC DNA]</scope>
    <source>
        <strain evidence="1 2">SEMIA 4084</strain>
    </source>
</reference>
<dbReference type="EMBL" id="JACHBK010000017">
    <property type="protein sequence ID" value="MBB5539042.1"/>
    <property type="molecule type" value="Genomic_DNA"/>
</dbReference>
<accession>A0A7W8XBQ4</accession>
<dbReference type="Proteomes" id="UP000585507">
    <property type="component" value="Unassembled WGS sequence"/>
</dbReference>
<dbReference type="RefSeq" id="WP_018326274.1">
    <property type="nucleotide sequence ID" value="NZ_JACHBK010000017.1"/>
</dbReference>
<protein>
    <submittedName>
        <fullName evidence="1">Uncharacterized protein</fullName>
    </submittedName>
</protein>
<sequence length="90" mass="10782">MIRFLRRWLAHRRAIRRRWQADARLLAISDPAGSYYEAQRRAFHSRSIDDLDEFWHWSKVASEIARIEPRAEMDFAVLKALSDQEKAGRR</sequence>